<gene>
    <name evidence="2" type="ORF">AVEN_74777_1</name>
</gene>
<organism evidence="2 3">
    <name type="scientific">Araneus ventricosus</name>
    <name type="common">Orbweaver spider</name>
    <name type="synonym">Epeira ventricosa</name>
    <dbReference type="NCBI Taxonomy" id="182803"/>
    <lineage>
        <taxon>Eukaryota</taxon>
        <taxon>Metazoa</taxon>
        <taxon>Ecdysozoa</taxon>
        <taxon>Arthropoda</taxon>
        <taxon>Chelicerata</taxon>
        <taxon>Arachnida</taxon>
        <taxon>Araneae</taxon>
        <taxon>Araneomorphae</taxon>
        <taxon>Entelegynae</taxon>
        <taxon>Araneoidea</taxon>
        <taxon>Araneidae</taxon>
        <taxon>Araneus</taxon>
    </lineage>
</organism>
<sequence>QLPGSLISIFRSLLFVDPVEATIFGLTHLVINSTMTKNPPSIGSLCFIMIFPTP</sequence>
<keyword evidence="3" id="KW-1185">Reference proteome</keyword>
<proteinExistence type="predicted"/>
<evidence type="ECO:0000256" key="1">
    <source>
        <dbReference type="SAM" id="SignalP"/>
    </source>
</evidence>
<feature type="non-terminal residue" evidence="2">
    <location>
        <position position="1"/>
    </location>
</feature>
<feature type="signal peptide" evidence="1">
    <location>
        <begin position="1"/>
        <end position="21"/>
    </location>
</feature>
<accession>A0A4Y2Q5S5</accession>
<comment type="caution">
    <text evidence="2">The sequence shown here is derived from an EMBL/GenBank/DDBJ whole genome shotgun (WGS) entry which is preliminary data.</text>
</comment>
<evidence type="ECO:0000313" key="3">
    <source>
        <dbReference type="Proteomes" id="UP000499080"/>
    </source>
</evidence>
<keyword evidence="1" id="KW-0732">Signal</keyword>
<reference evidence="2 3" key="1">
    <citation type="journal article" date="2019" name="Sci. Rep.">
        <title>Orb-weaving spider Araneus ventricosus genome elucidates the spidroin gene catalogue.</title>
        <authorList>
            <person name="Kono N."/>
            <person name="Nakamura H."/>
            <person name="Ohtoshi R."/>
            <person name="Moran D.A.P."/>
            <person name="Shinohara A."/>
            <person name="Yoshida Y."/>
            <person name="Fujiwara M."/>
            <person name="Mori M."/>
            <person name="Tomita M."/>
            <person name="Arakawa K."/>
        </authorList>
    </citation>
    <scope>NUCLEOTIDE SEQUENCE [LARGE SCALE GENOMIC DNA]</scope>
</reference>
<feature type="chain" id="PRO_5021370044" evidence="1">
    <location>
        <begin position="22"/>
        <end position="54"/>
    </location>
</feature>
<dbReference type="AlphaFoldDB" id="A0A4Y2Q5S5"/>
<evidence type="ECO:0000313" key="2">
    <source>
        <dbReference type="EMBL" id="GBN59488.1"/>
    </source>
</evidence>
<dbReference type="EMBL" id="BGPR01013157">
    <property type="protein sequence ID" value="GBN59488.1"/>
    <property type="molecule type" value="Genomic_DNA"/>
</dbReference>
<name>A0A4Y2Q5S5_ARAVE</name>
<dbReference type="Proteomes" id="UP000499080">
    <property type="component" value="Unassembled WGS sequence"/>
</dbReference>
<protein>
    <submittedName>
        <fullName evidence="2">Uncharacterized protein</fullName>
    </submittedName>
</protein>